<gene>
    <name evidence="2" type="ORF">J2X11_001057</name>
</gene>
<evidence type="ECO:0000256" key="1">
    <source>
        <dbReference type="SAM" id="MobiDB-lite"/>
    </source>
</evidence>
<protein>
    <submittedName>
        <fullName evidence="2">Zn-dependent protease with MMP-like domain</fullName>
    </submittedName>
</protein>
<name>A0ABU1UM34_9ACTN</name>
<dbReference type="SUPFAM" id="SSF55486">
    <property type="entry name" value="Metalloproteases ('zincins'), catalytic domain"/>
    <property type="match status" value="1"/>
</dbReference>
<evidence type="ECO:0000313" key="2">
    <source>
        <dbReference type="EMBL" id="MDR7086218.1"/>
    </source>
</evidence>
<comment type="caution">
    <text evidence="2">The sequence shown here is derived from an EMBL/GenBank/DDBJ whole genome shotgun (WGS) entry which is preliminary data.</text>
</comment>
<feature type="region of interest" description="Disordered" evidence="1">
    <location>
        <begin position="1"/>
        <end position="46"/>
    </location>
</feature>
<dbReference type="Gene3D" id="3.30.2010.20">
    <property type="match status" value="1"/>
</dbReference>
<dbReference type="InterPro" id="IPR010428">
    <property type="entry name" value="Zincin_1"/>
</dbReference>
<dbReference type="CDD" id="cd12954">
    <property type="entry name" value="MMP_TTHA0227_like_1"/>
    <property type="match status" value="1"/>
</dbReference>
<accession>A0ABU1UM34</accession>
<keyword evidence="3" id="KW-1185">Reference proteome</keyword>
<reference evidence="2 3" key="1">
    <citation type="submission" date="2023-07" db="EMBL/GenBank/DDBJ databases">
        <title>Sorghum-associated microbial communities from plants grown in Nebraska, USA.</title>
        <authorList>
            <person name="Schachtman D."/>
        </authorList>
    </citation>
    <scope>NUCLEOTIDE SEQUENCE [LARGE SCALE GENOMIC DNA]</scope>
    <source>
        <strain evidence="2 3">BE248</strain>
    </source>
</reference>
<dbReference type="InterPro" id="IPR038555">
    <property type="entry name" value="Zincin_1_sf"/>
</dbReference>
<evidence type="ECO:0000313" key="3">
    <source>
        <dbReference type="Proteomes" id="UP001257739"/>
    </source>
</evidence>
<dbReference type="EMBL" id="JAVDWH010000001">
    <property type="protein sequence ID" value="MDR7086218.1"/>
    <property type="molecule type" value="Genomic_DNA"/>
</dbReference>
<dbReference type="Pfam" id="PF06262">
    <property type="entry name" value="Zincin_1"/>
    <property type="match status" value="1"/>
</dbReference>
<organism evidence="2 3">
    <name type="scientific">Aeromicrobium panaciterrae</name>
    <dbReference type="NCBI Taxonomy" id="363861"/>
    <lineage>
        <taxon>Bacteria</taxon>
        <taxon>Bacillati</taxon>
        <taxon>Actinomycetota</taxon>
        <taxon>Actinomycetes</taxon>
        <taxon>Propionibacteriales</taxon>
        <taxon>Nocardioidaceae</taxon>
        <taxon>Aeromicrobium</taxon>
    </lineage>
</organism>
<proteinExistence type="predicted"/>
<dbReference type="Proteomes" id="UP001257739">
    <property type="component" value="Unassembled WGS sequence"/>
</dbReference>
<dbReference type="RefSeq" id="WP_309967633.1">
    <property type="nucleotide sequence ID" value="NZ_JAVDWH010000001.1"/>
</dbReference>
<sequence length="151" mass="16777">MDRAVGSNWGGIVSGPRPGRMRDRRGAGLRGPMAMPGPLSPRSVPAHRTPRESFDLLVGDVLGALDHHFAAEPDHVDIVVEEAPLLPPEWTDEVPLSIVVARPGAMRVVLFRLPMSHRCRNKTDLEDLVWSVVLERLAEVWRMSPDDLDPR</sequence>